<dbReference type="AlphaFoldDB" id="S3BVS3"/>
<proteinExistence type="inferred from homology"/>
<evidence type="ECO:0000256" key="1">
    <source>
        <dbReference type="ARBA" id="ARBA00004434"/>
    </source>
</evidence>
<comment type="subcellular location">
    <subcellularLocation>
        <location evidence="1 11">Mitochondrion inner membrane</location>
        <topology evidence="1 11">Single-pass membrane protein</topology>
    </subcellularLocation>
</comment>
<gene>
    <name evidence="13" type="ORF">F503_06196</name>
</gene>
<organism evidence="13 14">
    <name type="scientific">Ophiostoma piceae (strain UAMH 11346)</name>
    <name type="common">Sap stain fungus</name>
    <dbReference type="NCBI Taxonomy" id="1262450"/>
    <lineage>
        <taxon>Eukaryota</taxon>
        <taxon>Fungi</taxon>
        <taxon>Dikarya</taxon>
        <taxon>Ascomycota</taxon>
        <taxon>Pezizomycotina</taxon>
        <taxon>Sordariomycetes</taxon>
        <taxon>Sordariomycetidae</taxon>
        <taxon>Ophiostomatales</taxon>
        <taxon>Ophiostomataceae</taxon>
        <taxon>Ophiostoma</taxon>
    </lineage>
</organism>
<comment type="function">
    <text evidence="9 11">Essential for the assembly of ubiquinol-cytochrome c reductase. It has a direct effect on the correct occurrence of the Rieske protein, core 4, core 5 and apocytochrome b.</text>
</comment>
<dbReference type="PANTHER" id="PTHR28202">
    <property type="entry name" value="ASSEMBLY FACTOR CBP4"/>
    <property type="match status" value="1"/>
</dbReference>
<dbReference type="Pfam" id="PF07960">
    <property type="entry name" value="CBP4"/>
    <property type="match status" value="1"/>
</dbReference>
<comment type="similarity">
    <text evidence="2 11">Belongs to the CBP4 family.</text>
</comment>
<evidence type="ECO:0000256" key="6">
    <source>
        <dbReference type="ARBA" id="ARBA00023128"/>
    </source>
</evidence>
<evidence type="ECO:0000256" key="2">
    <source>
        <dbReference type="ARBA" id="ARBA00006780"/>
    </source>
</evidence>
<evidence type="ECO:0000256" key="8">
    <source>
        <dbReference type="ARBA" id="ARBA00023186"/>
    </source>
</evidence>
<dbReference type="EMBL" id="KE148159">
    <property type="protein sequence ID" value="EPE04647.1"/>
    <property type="molecule type" value="Genomic_DNA"/>
</dbReference>
<dbReference type="PANTHER" id="PTHR28202:SF1">
    <property type="entry name" value="ASSEMBLY FACTOR CBP4"/>
    <property type="match status" value="1"/>
</dbReference>
<feature type="compositionally biased region" description="Basic and acidic residues" evidence="12">
    <location>
        <begin position="107"/>
        <end position="117"/>
    </location>
</feature>
<evidence type="ECO:0000256" key="5">
    <source>
        <dbReference type="ARBA" id="ARBA00022989"/>
    </source>
</evidence>
<keyword evidence="4 11" id="KW-0999">Mitochondrion inner membrane</keyword>
<name>S3BVS3_OPHP1</name>
<dbReference type="OMA" id="DKPIWVV"/>
<evidence type="ECO:0000256" key="3">
    <source>
        <dbReference type="ARBA" id="ARBA00022692"/>
    </source>
</evidence>
<evidence type="ECO:0000256" key="9">
    <source>
        <dbReference type="ARBA" id="ARBA00025413"/>
    </source>
</evidence>
<accession>S3BVS3</accession>
<keyword evidence="5 11" id="KW-1133">Transmembrane helix</keyword>
<dbReference type="InterPro" id="IPR012420">
    <property type="entry name" value="Cbp4"/>
</dbReference>
<feature type="region of interest" description="Disordered" evidence="12">
    <location>
        <begin position="107"/>
        <end position="149"/>
    </location>
</feature>
<sequence length="149" mass="16910">MPPKKGTNFWLWAKMLAGGAVMCVGGPMLTIYLMPTDEELFKKYNPELQQRSLERREERLAEFDEWLTNLKRQSKINKPIWVVQEEEAKAAREAKLEDGRRAAAELEAQREAMRKEAAITPSTDPAQANGKSWYQKLTPFSSSSSSSSS</sequence>
<keyword evidence="7 11" id="KW-0472">Membrane</keyword>
<dbReference type="HOGENOM" id="CLU_136894_0_0_1"/>
<dbReference type="GO" id="GO:0034551">
    <property type="term" value="P:mitochondrial respiratory chain complex III assembly"/>
    <property type="evidence" value="ECO:0007669"/>
    <property type="project" value="TreeGrafter"/>
</dbReference>
<evidence type="ECO:0000313" key="14">
    <source>
        <dbReference type="Proteomes" id="UP000016923"/>
    </source>
</evidence>
<evidence type="ECO:0000256" key="4">
    <source>
        <dbReference type="ARBA" id="ARBA00022792"/>
    </source>
</evidence>
<evidence type="ECO:0000256" key="11">
    <source>
        <dbReference type="RuleBase" id="RU368005"/>
    </source>
</evidence>
<dbReference type="OrthoDB" id="5576752at2759"/>
<feature type="compositionally biased region" description="Polar residues" evidence="12">
    <location>
        <begin position="120"/>
        <end position="132"/>
    </location>
</feature>
<keyword evidence="3 11" id="KW-0812">Transmembrane</keyword>
<dbReference type="VEuPathDB" id="FungiDB:F503_06196"/>
<dbReference type="Proteomes" id="UP000016923">
    <property type="component" value="Unassembled WGS sequence"/>
</dbReference>
<evidence type="ECO:0000256" key="10">
    <source>
        <dbReference type="ARBA" id="ARBA00031521"/>
    </source>
</evidence>
<dbReference type="GO" id="GO:0005743">
    <property type="term" value="C:mitochondrial inner membrane"/>
    <property type="evidence" value="ECO:0007669"/>
    <property type="project" value="UniProtKB-SubCell"/>
</dbReference>
<keyword evidence="14" id="KW-1185">Reference proteome</keyword>
<feature type="transmembrane region" description="Helical" evidence="11">
    <location>
        <begin position="12"/>
        <end position="34"/>
    </location>
</feature>
<evidence type="ECO:0000256" key="7">
    <source>
        <dbReference type="ARBA" id="ARBA00023136"/>
    </source>
</evidence>
<protein>
    <recommendedName>
        <fullName evidence="10 11">Cytochrome b mRNA-processing protein 4</fullName>
    </recommendedName>
</protein>
<reference evidence="13 14" key="1">
    <citation type="journal article" date="2013" name="BMC Genomics">
        <title>The genome and transcriptome of the pine saprophyte Ophiostoma piceae, and a comparison with the bark beetle-associated pine pathogen Grosmannia clavigera.</title>
        <authorList>
            <person name="Haridas S."/>
            <person name="Wang Y."/>
            <person name="Lim L."/>
            <person name="Massoumi Alamouti S."/>
            <person name="Jackman S."/>
            <person name="Docking R."/>
            <person name="Robertson G."/>
            <person name="Birol I."/>
            <person name="Bohlmann J."/>
            <person name="Breuil C."/>
        </authorList>
    </citation>
    <scope>NUCLEOTIDE SEQUENCE [LARGE SCALE GENOMIC DNA]</scope>
    <source>
        <strain evidence="13 14">UAMH 11346</strain>
    </source>
</reference>
<dbReference type="eggNOG" id="ENOG502S2G8">
    <property type="taxonomic scope" value="Eukaryota"/>
</dbReference>
<keyword evidence="8 11" id="KW-0143">Chaperone</keyword>
<keyword evidence="6 11" id="KW-0496">Mitochondrion</keyword>
<evidence type="ECO:0000256" key="12">
    <source>
        <dbReference type="SAM" id="MobiDB-lite"/>
    </source>
</evidence>
<evidence type="ECO:0000313" key="13">
    <source>
        <dbReference type="EMBL" id="EPE04647.1"/>
    </source>
</evidence>